<reference evidence="3" key="1">
    <citation type="submission" date="2021-01" db="EMBL/GenBank/DDBJ databases">
        <authorList>
            <person name="Corre E."/>
            <person name="Pelletier E."/>
            <person name="Niang G."/>
            <person name="Scheremetjew M."/>
            <person name="Finn R."/>
            <person name="Kale V."/>
            <person name="Holt S."/>
            <person name="Cochrane G."/>
            <person name="Meng A."/>
            <person name="Brown T."/>
            <person name="Cohen L."/>
        </authorList>
    </citation>
    <scope>NUCLEOTIDE SEQUENCE</scope>
    <source>
        <strain evidence="3">MM31A-1</strain>
    </source>
</reference>
<dbReference type="AlphaFoldDB" id="A0A7S3QDP5"/>
<evidence type="ECO:0000259" key="2">
    <source>
        <dbReference type="Pfam" id="PF23036"/>
    </source>
</evidence>
<dbReference type="PANTHER" id="PTHR13251:SF3">
    <property type="entry name" value="TRAFFICKING PROTEIN PARTICLE COMPLEX SUBUNIT 10"/>
    <property type="match status" value="1"/>
</dbReference>
<evidence type="ECO:0000313" key="3">
    <source>
        <dbReference type="EMBL" id="CAE0473713.1"/>
    </source>
</evidence>
<protein>
    <recommendedName>
        <fullName evidence="2">TRAPPC10/Trs130 N-terminal domain-containing protein</fullName>
    </recommendedName>
</protein>
<dbReference type="GO" id="GO:0005829">
    <property type="term" value="C:cytosol"/>
    <property type="evidence" value="ECO:0007669"/>
    <property type="project" value="GOC"/>
</dbReference>
<dbReference type="GO" id="GO:1990071">
    <property type="term" value="C:TRAPPII protein complex"/>
    <property type="evidence" value="ECO:0007669"/>
    <property type="project" value="InterPro"/>
</dbReference>
<organism evidence="3">
    <name type="scientific">Chaetoceros debilis</name>
    <dbReference type="NCBI Taxonomy" id="122233"/>
    <lineage>
        <taxon>Eukaryota</taxon>
        <taxon>Sar</taxon>
        <taxon>Stramenopiles</taxon>
        <taxon>Ochrophyta</taxon>
        <taxon>Bacillariophyta</taxon>
        <taxon>Coscinodiscophyceae</taxon>
        <taxon>Chaetocerotophycidae</taxon>
        <taxon>Chaetocerotales</taxon>
        <taxon>Chaetocerotaceae</taxon>
        <taxon>Chaetoceros</taxon>
    </lineage>
</organism>
<feature type="domain" description="TRAPPC10/Trs130 N-terminal" evidence="2">
    <location>
        <begin position="69"/>
        <end position="255"/>
    </location>
</feature>
<sequence>MNMHKRRNSSTQSSSTNSTATNSNSNSNSNSSSTHLGTGTQDDDSGKDDESTTTSSSGVTQVLTLSKEHKEVYRKFQMDFPNGGTSIFSSLLDSDNNLAADSPIQAQEFQMVLREMGRSVMSGFLDRLGRYNEEIERCENDIGRGVANWSKYFLVKESLAFTFEQMKLSDNAMVSYDELSAKLPKGNLLEIRIGARTHDQQEDLKQNIATFGNTEGFRKIVRSTKDMAHIHQLTMKYVFARHCHLLFAMKRPSQVLEKLLSYVKNDFRLRYDNLLESEDEDIKEDEKIPLQNEMLAISSCWDAKTASDCITSLLFANDDRQRNMTDLEDECRHNVLSVLDKNKFLTNLYDILNFAKTRLLKMSQKLFTSDCLLQKAMADLPADALSPWVPWNEVADPNDEKQLVLENKRPSLQIDSITHPDRIPMWLRRGMECERQYEDIFIKLCTNITVLETWFNRHRCASRLLVEISEIHILRGDLELAVQNILRTIASSANDPWDTLLSWRVFRLLCCQRKLRDEAEYFKSLTYCLGARLSKSIPSKLHHLLHKDLEVLVKSPDISGFRWTAFPLLGIKVELGKNGNSTFPLPLLKTNALVQSCQVGDSLTTSIQCSSGLAKEVEITQMKIFLLDVNDYQRLAEATDDVSEDDAAFVLSTKSPVTIRPGQNSVEFPWSAIAVGQYIVASICIEWDSAVFYHDYTRGPKGVAGYDILPNDPTQSIELNPIFLIPGHTQNVRLLFHSGSDVVNNGTIEFECSKGLQVMILETEPANDWSNNCTFDVGKCLPETTTTVTASVKSEAIYSYDSEGSCQTDDEASQSVLQTLTATMKTSYHHGLYASSVEEGAKIDAPPMSALLEASVTTLERAALTVENCGAFAIWGGMFVISATVLCNTPVPFSLKEWSISLPPSLVLDKDGDMNVGLFDRPVIEGEELHFGYRCKRQSNQGDGDASFMSNPILTIILQDHLGKSFRQVLPLDISSLRTKLRLQSAEEKKKVATAELEASAKEGLIGAPVHFSYSIDFADLAKTSASSNIPLRLLYHLSCVEDGWIVGGSVRGKLDYSAMVTNPSCSLSFVGIPTRVGHIKSFPEIELSFLDQTDTPTSAIKINHVHPFSFLCLSHCSSDSLACVSTQIDL</sequence>
<feature type="region of interest" description="Disordered" evidence="1">
    <location>
        <begin position="1"/>
        <end position="63"/>
    </location>
</feature>
<dbReference type="PANTHER" id="PTHR13251">
    <property type="entry name" value="EPILEPSY HOLOPROSENCEPHALY CANDIDATE 1/TMEM1"/>
    <property type="match status" value="1"/>
</dbReference>
<gene>
    <name evidence="3" type="ORF">CDEB00056_LOCUS18566</name>
</gene>
<dbReference type="GO" id="GO:0006891">
    <property type="term" value="P:intra-Golgi vesicle-mediated transport"/>
    <property type="evidence" value="ECO:0007669"/>
    <property type="project" value="TreeGrafter"/>
</dbReference>
<proteinExistence type="predicted"/>
<dbReference type="InterPro" id="IPR056913">
    <property type="entry name" value="TRAPPC10/Trs130_N"/>
</dbReference>
<dbReference type="EMBL" id="HBIO01024160">
    <property type="protein sequence ID" value="CAE0473713.1"/>
    <property type="molecule type" value="Transcribed_RNA"/>
</dbReference>
<accession>A0A7S3QDP5</accession>
<dbReference type="InterPro" id="IPR045126">
    <property type="entry name" value="TRAPPC10/Trs130"/>
</dbReference>
<feature type="compositionally biased region" description="Low complexity" evidence="1">
    <location>
        <begin position="9"/>
        <end position="40"/>
    </location>
</feature>
<dbReference type="Pfam" id="PF23036">
    <property type="entry name" value="TRAPPC10_1st"/>
    <property type="match status" value="1"/>
</dbReference>
<dbReference type="GO" id="GO:0034498">
    <property type="term" value="P:early endosome to Golgi transport"/>
    <property type="evidence" value="ECO:0007669"/>
    <property type="project" value="TreeGrafter"/>
</dbReference>
<name>A0A7S3QDP5_9STRA</name>
<evidence type="ECO:0000256" key="1">
    <source>
        <dbReference type="SAM" id="MobiDB-lite"/>
    </source>
</evidence>